<accession>A0A644X006</accession>
<feature type="compositionally biased region" description="Basic and acidic residues" evidence="1">
    <location>
        <begin position="55"/>
        <end position="76"/>
    </location>
</feature>
<gene>
    <name evidence="2" type="ORF">SDC9_55746</name>
</gene>
<reference evidence="2" key="1">
    <citation type="submission" date="2019-08" db="EMBL/GenBank/DDBJ databases">
        <authorList>
            <person name="Kucharzyk K."/>
            <person name="Murdoch R.W."/>
            <person name="Higgins S."/>
            <person name="Loffler F."/>
        </authorList>
    </citation>
    <scope>NUCLEOTIDE SEQUENCE</scope>
</reference>
<dbReference type="EMBL" id="VSSQ01001567">
    <property type="protein sequence ID" value="MPM09429.1"/>
    <property type="molecule type" value="Genomic_DNA"/>
</dbReference>
<sequence length="630" mass="70105">MRLEDVLKDVSITSQRIIDTNCFTGDRTVLEGLENIKYKINEVIDAINSGIIKGDKGDKGDTGDKGDKGDKGDTGKASETIEDSVTDLDHTWSSQKINEFVDNKFNSLEDVQGVKYSTDKSYLLMNGTKNGVVKDLKMYGKSLVNLGTKRKLTSISSETSLVGDLMPLNKQIPNGTKVTVIGTVTSDSNAKECILAFYDSKGSGKGGILTENITPYIGKRIARTTTILNENGDVAKFGLYTRPQTPSETKFSFDDIVILEGDYIQNPPSYFEGIVSVGNGNEIEVLSRKEDGNLFDGILELGKILTSNGTDYSDLNTIRSKNKIFLKIGTYYLNGKGSKPGNFFKYDINGNYLGWGVISSSNGVFSIDVDCFVRFQVVETNLIDLNLSINKTITSYTPLEIDKKTILFKDVDNTWKPILNLRGIDENNCDIIDSVNNNFENKVGLTVLNGTETKWLTRNQPTDTNLFRIGLNLDGRYKKGSSLICDKFINEKESYEKEGISIHSADGNLDIVINKSKASSVETIKQYLQTNNISFIGILSEPKQYEINPIFPESYDNETMISFNTGVISGKKEFYIDSNLGSLVLENINRISSLEDQVYKVNTELLRGDMRLVAETYYPEDFKKEVLPNE</sequence>
<protein>
    <submittedName>
        <fullName evidence="2">Uncharacterized protein</fullName>
    </submittedName>
</protein>
<organism evidence="2">
    <name type="scientific">bioreactor metagenome</name>
    <dbReference type="NCBI Taxonomy" id="1076179"/>
    <lineage>
        <taxon>unclassified sequences</taxon>
        <taxon>metagenomes</taxon>
        <taxon>ecological metagenomes</taxon>
    </lineage>
</organism>
<feature type="region of interest" description="Disordered" evidence="1">
    <location>
        <begin position="55"/>
        <end position="80"/>
    </location>
</feature>
<comment type="caution">
    <text evidence="2">The sequence shown here is derived from an EMBL/GenBank/DDBJ whole genome shotgun (WGS) entry which is preliminary data.</text>
</comment>
<proteinExistence type="predicted"/>
<name>A0A644X006_9ZZZZ</name>
<evidence type="ECO:0000313" key="2">
    <source>
        <dbReference type="EMBL" id="MPM09429.1"/>
    </source>
</evidence>
<evidence type="ECO:0000256" key="1">
    <source>
        <dbReference type="SAM" id="MobiDB-lite"/>
    </source>
</evidence>
<dbReference type="AlphaFoldDB" id="A0A644X006"/>